<dbReference type="InterPro" id="IPR019775">
    <property type="entry name" value="WD40_repeat_CS"/>
</dbReference>
<name>A0A367L385_9HYPO</name>
<evidence type="ECO:0000256" key="5">
    <source>
        <dbReference type="ARBA" id="ARBA00038749"/>
    </source>
</evidence>
<keyword evidence="9" id="KW-1185">Reference proteome</keyword>
<comment type="caution">
    <text evidence="8">The sequence shown here is derived from an EMBL/GenBank/DDBJ whole genome shotgun (WGS) entry which is preliminary data.</text>
</comment>
<proteinExistence type="inferred from homology"/>
<dbReference type="AlphaFoldDB" id="A0A367L385"/>
<dbReference type="PROSITE" id="PS50294">
    <property type="entry name" value="WD_REPEATS_REGION"/>
    <property type="match status" value="1"/>
</dbReference>
<dbReference type="PROSITE" id="PS50082">
    <property type="entry name" value="WD_REPEATS_2"/>
    <property type="match status" value="2"/>
</dbReference>
<organism evidence="8 9">
    <name type="scientific">Ophiocordyceps polyrhachis-furcata BCC 54312</name>
    <dbReference type="NCBI Taxonomy" id="1330021"/>
    <lineage>
        <taxon>Eukaryota</taxon>
        <taxon>Fungi</taxon>
        <taxon>Dikarya</taxon>
        <taxon>Ascomycota</taxon>
        <taxon>Pezizomycotina</taxon>
        <taxon>Sordariomycetes</taxon>
        <taxon>Hypocreomycetidae</taxon>
        <taxon>Hypocreales</taxon>
        <taxon>Ophiocordycipitaceae</taxon>
        <taxon>Ophiocordyceps</taxon>
    </lineage>
</organism>
<gene>
    <name evidence="8" type="ORF">L249_4981</name>
</gene>
<dbReference type="InterPro" id="IPR015943">
    <property type="entry name" value="WD40/YVTN_repeat-like_dom_sf"/>
</dbReference>
<sequence>MTESAPAPCNILRGHQTQVHTASFIRNNERLATADADGYVVLWDLAVMRPVVVWRAHEKSILGVQGWGLDRVITCARLLGVPRTHGRDNRLVVWKLSAEDEMGLSAALPVEHVAEERRQPWILYLLEINTLNFCSFAACARRPDMTLSGSDASSDLLLAVPNTLATEAVDIFALPSQSRLHTVKSGSTTTGLVMSLRLLHVAGCLTLITGFENGSVSVRRLDAAGAWTMTYSSQPHSQPVLSMDVHPNHEVFFSSSADSILAQHPIPIGHGVDSKTGKMEEWKQPLKAVNTKHSGQQSLSVRSDGKILATAGWDSKVRVYSAKTLNELAVLQWHKVGAYAVAFSDVVQAETDGGAPATTTSLVGAKDRMSVRERRMRRARTTHWLAAGAKDGKVSLWDIY</sequence>
<reference evidence="8 9" key="1">
    <citation type="journal article" date="2015" name="BMC Genomics">
        <title>Insights from the genome of Ophiocordyceps polyrhachis-furcata to pathogenicity and host specificity in insect fungi.</title>
        <authorList>
            <person name="Wichadakul D."/>
            <person name="Kobmoo N."/>
            <person name="Ingsriswang S."/>
            <person name="Tangphatsornruang S."/>
            <person name="Chantasingh D."/>
            <person name="Luangsa-ard J.J."/>
            <person name="Eurwilaichitr L."/>
        </authorList>
    </citation>
    <scope>NUCLEOTIDE SEQUENCE [LARGE SCALE GENOMIC DNA]</scope>
    <source>
        <strain evidence="8 9">BCC 54312</strain>
    </source>
</reference>
<dbReference type="OrthoDB" id="7668193at2759"/>
<dbReference type="Pfam" id="PF00400">
    <property type="entry name" value="WD40"/>
    <property type="match status" value="3"/>
</dbReference>
<comment type="function">
    <text evidence="3">Component of the ASTRA complex involved in chromatin remodeling.</text>
</comment>
<evidence type="ECO:0000256" key="1">
    <source>
        <dbReference type="ARBA" id="ARBA00022574"/>
    </source>
</evidence>
<dbReference type="PANTHER" id="PTHR19854">
    <property type="entry name" value="TRANSDUCIN BETA-LIKE 3"/>
    <property type="match status" value="1"/>
</dbReference>
<feature type="repeat" description="WD" evidence="7">
    <location>
        <begin position="12"/>
        <end position="53"/>
    </location>
</feature>
<evidence type="ECO:0000256" key="6">
    <source>
        <dbReference type="ARBA" id="ARBA00040563"/>
    </source>
</evidence>
<dbReference type="PROSITE" id="PS00678">
    <property type="entry name" value="WD_REPEATS_1"/>
    <property type="match status" value="2"/>
</dbReference>
<dbReference type="InterPro" id="IPR036322">
    <property type="entry name" value="WD40_repeat_dom_sf"/>
</dbReference>
<dbReference type="PANTHER" id="PTHR19854:SF1">
    <property type="entry name" value="GUANINE NUCLEOTIDE-BINDING PROTEIN SUBUNIT BETA-LIKE PROTEIN 1"/>
    <property type="match status" value="1"/>
</dbReference>
<evidence type="ECO:0000256" key="4">
    <source>
        <dbReference type="ARBA" id="ARBA00037931"/>
    </source>
</evidence>
<protein>
    <recommendedName>
        <fullName evidence="6">ASTRA-associated protein 1</fullName>
    </recommendedName>
</protein>
<accession>A0A367L385</accession>
<keyword evidence="2" id="KW-0677">Repeat</keyword>
<dbReference type="Proteomes" id="UP000253664">
    <property type="component" value="Unassembled WGS sequence"/>
</dbReference>
<dbReference type="Gene3D" id="2.130.10.10">
    <property type="entry name" value="YVTN repeat-like/Quinoprotein amine dehydrogenase"/>
    <property type="match status" value="2"/>
</dbReference>
<comment type="similarity">
    <text evidence="4">Belongs to the WD repeat ASA1 family.</text>
</comment>
<evidence type="ECO:0000256" key="7">
    <source>
        <dbReference type="PROSITE-ProRule" id="PRU00221"/>
    </source>
</evidence>
<comment type="subunit">
    <text evidence="5">Component of the ASTRA chromatin remodeling machinery complex.</text>
</comment>
<dbReference type="STRING" id="1330021.A0A367L385"/>
<evidence type="ECO:0000313" key="8">
    <source>
        <dbReference type="EMBL" id="RCI08867.1"/>
    </source>
</evidence>
<evidence type="ECO:0000256" key="2">
    <source>
        <dbReference type="ARBA" id="ARBA00022737"/>
    </source>
</evidence>
<dbReference type="SMART" id="SM00320">
    <property type="entry name" value="WD40"/>
    <property type="match status" value="4"/>
</dbReference>
<keyword evidence="1 7" id="KW-0853">WD repeat</keyword>
<dbReference type="InterPro" id="IPR001680">
    <property type="entry name" value="WD40_rpt"/>
</dbReference>
<dbReference type="EMBL" id="LKCN02000017">
    <property type="protein sequence ID" value="RCI08867.1"/>
    <property type="molecule type" value="Genomic_DNA"/>
</dbReference>
<dbReference type="SUPFAM" id="SSF50978">
    <property type="entry name" value="WD40 repeat-like"/>
    <property type="match status" value="1"/>
</dbReference>
<evidence type="ECO:0000313" key="9">
    <source>
        <dbReference type="Proteomes" id="UP000253664"/>
    </source>
</evidence>
<feature type="repeat" description="WD" evidence="7">
    <location>
        <begin position="385"/>
        <end position="400"/>
    </location>
</feature>
<evidence type="ECO:0000256" key="3">
    <source>
        <dbReference type="ARBA" id="ARBA00037338"/>
    </source>
</evidence>